<reference evidence="2" key="1">
    <citation type="submission" date="2022-03" db="EMBL/GenBank/DDBJ databases">
        <title>Fererhizobium litorale gen. nov., sp. nov., isolated from sandy sediments of the Sea of Japan seashore.</title>
        <authorList>
            <person name="Romanenko L."/>
            <person name="Kurilenko V."/>
            <person name="Otstavnykh N."/>
            <person name="Svetashev V."/>
            <person name="Tekutyeva L."/>
            <person name="Isaeva M."/>
            <person name="Mikhailov V."/>
        </authorList>
    </citation>
    <scope>NUCLEOTIDE SEQUENCE</scope>
    <source>
        <strain evidence="2">KMM 9576</strain>
    </source>
</reference>
<dbReference type="RefSeq" id="WP_311785608.1">
    <property type="nucleotide sequence ID" value="NZ_JALDYY010000002.1"/>
</dbReference>
<evidence type="ECO:0000313" key="2">
    <source>
        <dbReference type="EMBL" id="MDI7921435.1"/>
    </source>
</evidence>
<evidence type="ECO:0000313" key="3">
    <source>
        <dbReference type="Proteomes" id="UP001161580"/>
    </source>
</evidence>
<protein>
    <submittedName>
        <fullName evidence="2">DUF6456 domain-containing protein</fullName>
    </submittedName>
</protein>
<name>A0AAE3QCK4_9HYPH</name>
<dbReference type="EMBL" id="JALDYZ010000002">
    <property type="protein sequence ID" value="MDI7921435.1"/>
    <property type="molecule type" value="Genomic_DNA"/>
</dbReference>
<sequence length="269" mass="29459">MGDRSGETKQLARLLRHLGGVTATVEPDDDGRILVSGRNDGGRRSFAAPVLRRAVSLGLVREGKGTISVTAAASAFLKRALVEEPGEAFLEQQRAMAPAKVEINGAWKKTFVNLQCHPLNLIARLKDRSGEPFLPPEAVRAGERLHADFTTGQLQPRIVASWEPRLSSRGSGGRNGAADISDSAAAARQRVARALSSIDPELAGVALDVCCFMKGLETIEFERRWPARSAKVILRLALLALSRHYDPERKRTRTDLRHWGEEGYRPRIG</sequence>
<feature type="domain" description="DUF6456" evidence="1">
    <location>
        <begin position="112"/>
        <end position="246"/>
    </location>
</feature>
<organism evidence="2 3">
    <name type="scientific">Ferirhizobium litorale</name>
    <dbReference type="NCBI Taxonomy" id="2927786"/>
    <lineage>
        <taxon>Bacteria</taxon>
        <taxon>Pseudomonadati</taxon>
        <taxon>Pseudomonadota</taxon>
        <taxon>Alphaproteobacteria</taxon>
        <taxon>Hyphomicrobiales</taxon>
        <taxon>Rhizobiaceae</taxon>
        <taxon>Ferirhizobium</taxon>
    </lineage>
</organism>
<gene>
    <name evidence="2" type="ORF">MRS75_04970</name>
</gene>
<dbReference type="AlphaFoldDB" id="A0AAE3QCK4"/>
<accession>A0AAE3QCK4</accession>
<dbReference type="Pfam" id="PF20057">
    <property type="entry name" value="DUF6456"/>
    <property type="match status" value="1"/>
</dbReference>
<proteinExistence type="predicted"/>
<comment type="caution">
    <text evidence="2">The sequence shown here is derived from an EMBL/GenBank/DDBJ whole genome shotgun (WGS) entry which is preliminary data.</text>
</comment>
<evidence type="ECO:0000259" key="1">
    <source>
        <dbReference type="Pfam" id="PF20057"/>
    </source>
</evidence>
<dbReference type="Proteomes" id="UP001161580">
    <property type="component" value="Unassembled WGS sequence"/>
</dbReference>
<dbReference type="InterPro" id="IPR045599">
    <property type="entry name" value="DUF6456"/>
</dbReference>
<keyword evidence="3" id="KW-1185">Reference proteome</keyword>